<name>A0A165M5L4_EXIGL</name>
<evidence type="ECO:0000259" key="1">
    <source>
        <dbReference type="Pfam" id="PF10021"/>
    </source>
</evidence>
<dbReference type="InterPro" id="IPR012664">
    <property type="entry name" value="CHP02452"/>
</dbReference>
<dbReference type="InterPro" id="IPR019261">
    <property type="entry name" value="PARG_cat_microbial"/>
</dbReference>
<feature type="domain" description="Microbial-type PARG catalytic" evidence="1">
    <location>
        <begin position="59"/>
        <end position="150"/>
    </location>
</feature>
<organism evidence="2 3">
    <name type="scientific">Exidia glandulosa HHB12029</name>
    <dbReference type="NCBI Taxonomy" id="1314781"/>
    <lineage>
        <taxon>Eukaryota</taxon>
        <taxon>Fungi</taxon>
        <taxon>Dikarya</taxon>
        <taxon>Basidiomycota</taxon>
        <taxon>Agaricomycotina</taxon>
        <taxon>Agaricomycetes</taxon>
        <taxon>Auriculariales</taxon>
        <taxon>Exidiaceae</taxon>
        <taxon>Exidia</taxon>
    </lineage>
</organism>
<reference evidence="2 3" key="1">
    <citation type="journal article" date="2016" name="Mol. Biol. Evol.">
        <title>Comparative Genomics of Early-Diverging Mushroom-Forming Fungi Provides Insights into the Origins of Lignocellulose Decay Capabilities.</title>
        <authorList>
            <person name="Nagy L.G."/>
            <person name="Riley R."/>
            <person name="Tritt A."/>
            <person name="Adam C."/>
            <person name="Daum C."/>
            <person name="Floudas D."/>
            <person name="Sun H."/>
            <person name="Yadav J.S."/>
            <person name="Pangilinan J."/>
            <person name="Larsson K.H."/>
            <person name="Matsuura K."/>
            <person name="Barry K."/>
            <person name="Labutti K."/>
            <person name="Kuo R."/>
            <person name="Ohm R.A."/>
            <person name="Bhattacharya S.S."/>
            <person name="Shirouzu T."/>
            <person name="Yoshinaga Y."/>
            <person name="Martin F.M."/>
            <person name="Grigoriev I.V."/>
            <person name="Hibbett D.S."/>
        </authorList>
    </citation>
    <scope>NUCLEOTIDE SEQUENCE [LARGE SCALE GENOMIC DNA]</scope>
    <source>
        <strain evidence="2 3">HHB12029</strain>
    </source>
</reference>
<dbReference type="OrthoDB" id="9985428at2759"/>
<accession>A0A165M5L4</accession>
<dbReference type="STRING" id="1314781.A0A165M5L4"/>
<dbReference type="Gene3D" id="3.40.220.10">
    <property type="entry name" value="Leucine Aminopeptidase, subunit E, domain 1"/>
    <property type="match status" value="1"/>
</dbReference>
<evidence type="ECO:0000313" key="2">
    <source>
        <dbReference type="EMBL" id="KZV98800.1"/>
    </source>
</evidence>
<protein>
    <recommendedName>
        <fullName evidence="1">Microbial-type PARG catalytic domain-containing protein</fullName>
    </recommendedName>
</protein>
<keyword evidence="3" id="KW-1185">Reference proteome</keyword>
<dbReference type="AlphaFoldDB" id="A0A165M5L4"/>
<dbReference type="SUPFAM" id="SSF52949">
    <property type="entry name" value="Macro domain-like"/>
    <property type="match status" value="1"/>
</dbReference>
<evidence type="ECO:0000313" key="3">
    <source>
        <dbReference type="Proteomes" id="UP000077266"/>
    </source>
</evidence>
<dbReference type="InParanoid" id="A0A165M5L4"/>
<dbReference type="PANTHER" id="PTHR35596">
    <property type="entry name" value="DUF2263 DOMAIN-CONTAINING PROTEIN"/>
    <property type="match status" value="1"/>
</dbReference>
<dbReference type="Pfam" id="PF10021">
    <property type="entry name" value="PARG_cat_microb"/>
    <property type="match status" value="1"/>
</dbReference>
<sequence length="276" mass="30449">MSTRTYADRAKVAHDTLARTDSIVASTPGASLDAEFLHDADLPPLTHGESGLPWPNYTPQRVRIVNSDSFTLARELLKEIPDARVAVLNLASDEYPGGGWEVSLSRTQEEALCYSSTLFKTLNASWYPWPNTGPGSVAGIFSPAVVVFKDDLAHDCADLPESERVVVSVLTVAAPRALKGHLSDSELNDLRGKIRLTLRMAARRKQDVLVLGAMGCGAYRCPPKQVSQEMRDILKEEEFKGWFRLVTFAVFSKRDPNFVGGDNFDVFTETFTNVEV</sequence>
<dbReference type="EMBL" id="KV425915">
    <property type="protein sequence ID" value="KZV98800.1"/>
    <property type="molecule type" value="Genomic_DNA"/>
</dbReference>
<gene>
    <name evidence="2" type="ORF">EXIGLDRAFT_606575</name>
</gene>
<dbReference type="InterPro" id="IPR043472">
    <property type="entry name" value="Macro_dom-like"/>
</dbReference>
<dbReference type="NCBIfam" id="TIGR02452">
    <property type="entry name" value="TIGR02452 family protein"/>
    <property type="match status" value="1"/>
</dbReference>
<dbReference type="Proteomes" id="UP000077266">
    <property type="component" value="Unassembled WGS sequence"/>
</dbReference>
<dbReference type="PANTHER" id="PTHR35596:SF1">
    <property type="entry name" value="MICROBIAL-TYPE PARG CATALYTIC DOMAIN-CONTAINING PROTEIN"/>
    <property type="match status" value="1"/>
</dbReference>
<proteinExistence type="predicted"/>